<feature type="transmembrane region" description="Helical" evidence="1">
    <location>
        <begin position="245"/>
        <end position="266"/>
    </location>
</feature>
<name>A0ABQ8IH85_9ROSI</name>
<keyword evidence="3" id="KW-1185">Reference proteome</keyword>
<evidence type="ECO:0000256" key="1">
    <source>
        <dbReference type="SAM" id="Phobius"/>
    </source>
</evidence>
<comment type="caution">
    <text evidence="2">The sequence shown here is derived from an EMBL/GenBank/DDBJ whole genome shotgun (WGS) entry which is preliminary data.</text>
</comment>
<gene>
    <name evidence="2" type="ORF">JRO89_XS02G0232800</name>
</gene>
<keyword evidence="1" id="KW-0812">Transmembrane</keyword>
<dbReference type="EMBL" id="JAFEMO010000002">
    <property type="protein sequence ID" value="KAH7575858.1"/>
    <property type="molecule type" value="Genomic_DNA"/>
</dbReference>
<protein>
    <submittedName>
        <fullName evidence="2">Uncharacterized protein</fullName>
    </submittedName>
</protein>
<evidence type="ECO:0000313" key="2">
    <source>
        <dbReference type="EMBL" id="KAH7575858.1"/>
    </source>
</evidence>
<dbReference type="PANTHER" id="PTHR48473">
    <property type="entry name" value="TIR DOMAIN-CONTAINING PROTEIN"/>
    <property type="match status" value="1"/>
</dbReference>
<dbReference type="Proteomes" id="UP000827721">
    <property type="component" value="Unassembled WGS sequence"/>
</dbReference>
<keyword evidence="1" id="KW-1133">Transmembrane helix</keyword>
<reference evidence="2 3" key="1">
    <citation type="submission" date="2021-02" db="EMBL/GenBank/DDBJ databases">
        <title>Plant Genome Project.</title>
        <authorList>
            <person name="Zhang R.-G."/>
        </authorList>
    </citation>
    <scope>NUCLEOTIDE SEQUENCE [LARGE SCALE GENOMIC DNA]</scope>
    <source>
        <tissue evidence="2">Leaves</tissue>
    </source>
</reference>
<feature type="transmembrane region" description="Helical" evidence="1">
    <location>
        <begin position="192"/>
        <end position="213"/>
    </location>
</feature>
<proteinExistence type="predicted"/>
<sequence>MLNQMIELVENSGEQPSRMDSIKLIIKPHLPHEAKYELTPQEMKNTVRSYQWLKSHQLTANRTINAIKTCVNSIVKHKYDSLMIMAQEEQADDGDIDEDSDEHRPLIKRSVTNLGSGVPLIAGTNMSQSNPSRSENSCSIRIREDGEGNEDDGGAHFTRKVSAERIFVVTNFILEVPSAIFDQLSSNHKTEYALVSMLLSFMTMLICIIELVYNGGEGKVAWNWRKKIPWFYYPPPSHERPFGTVVDFIGLFCGIFQCIFAAIAYVCLLRGTDNPVKISAWPLVFAFCLLCSKFSKNPHKKIL</sequence>
<evidence type="ECO:0000313" key="3">
    <source>
        <dbReference type="Proteomes" id="UP000827721"/>
    </source>
</evidence>
<dbReference type="PANTHER" id="PTHR48473:SF1">
    <property type="entry name" value="TIR DOMAIN-CONTAINING PROTEIN"/>
    <property type="match status" value="1"/>
</dbReference>
<keyword evidence="1" id="KW-0472">Membrane</keyword>
<accession>A0ABQ8IH85</accession>
<organism evidence="2 3">
    <name type="scientific">Xanthoceras sorbifolium</name>
    <dbReference type="NCBI Taxonomy" id="99658"/>
    <lineage>
        <taxon>Eukaryota</taxon>
        <taxon>Viridiplantae</taxon>
        <taxon>Streptophyta</taxon>
        <taxon>Embryophyta</taxon>
        <taxon>Tracheophyta</taxon>
        <taxon>Spermatophyta</taxon>
        <taxon>Magnoliopsida</taxon>
        <taxon>eudicotyledons</taxon>
        <taxon>Gunneridae</taxon>
        <taxon>Pentapetalae</taxon>
        <taxon>rosids</taxon>
        <taxon>malvids</taxon>
        <taxon>Sapindales</taxon>
        <taxon>Sapindaceae</taxon>
        <taxon>Xanthoceroideae</taxon>
        <taxon>Xanthoceras</taxon>
    </lineage>
</organism>